<feature type="domain" description="EAL" evidence="4">
    <location>
        <begin position="538"/>
        <end position="794"/>
    </location>
</feature>
<dbReference type="NCBIfam" id="TIGR00229">
    <property type="entry name" value="sensory_box"/>
    <property type="match status" value="1"/>
</dbReference>
<dbReference type="PROSITE" id="PS50887">
    <property type="entry name" value="GGDEF"/>
    <property type="match status" value="1"/>
</dbReference>
<dbReference type="Pfam" id="PF00990">
    <property type="entry name" value="GGDEF"/>
    <property type="match status" value="1"/>
</dbReference>
<dbReference type="Pfam" id="PF08447">
    <property type="entry name" value="PAS_3"/>
    <property type="match status" value="1"/>
</dbReference>
<dbReference type="Gene3D" id="6.10.340.10">
    <property type="match status" value="1"/>
</dbReference>
<gene>
    <name evidence="7" type="ORF">NBRC116585_07670</name>
</gene>
<dbReference type="InterPro" id="IPR052155">
    <property type="entry name" value="Biofilm_reg_signaling"/>
</dbReference>
<feature type="transmembrane region" description="Helical" evidence="1">
    <location>
        <begin position="154"/>
        <end position="176"/>
    </location>
</feature>
<dbReference type="PROSITE" id="PS50112">
    <property type="entry name" value="PAS"/>
    <property type="match status" value="1"/>
</dbReference>
<organism evidence="7 8">
    <name type="scientific">Thalassolituus maritimus</name>
    <dbReference type="NCBI Taxonomy" id="484498"/>
    <lineage>
        <taxon>Bacteria</taxon>
        <taxon>Pseudomonadati</taxon>
        <taxon>Pseudomonadota</taxon>
        <taxon>Gammaproteobacteria</taxon>
        <taxon>Oceanospirillales</taxon>
        <taxon>Oceanospirillaceae</taxon>
        <taxon>Thalassolituus</taxon>
    </lineage>
</organism>
<evidence type="ECO:0000259" key="3">
    <source>
        <dbReference type="PROSITE" id="PS50113"/>
    </source>
</evidence>
<reference evidence="7 8" key="1">
    <citation type="submission" date="2024-04" db="EMBL/GenBank/DDBJ databases">
        <title>Draft genome sequence of Thalassolituus maritimus NBRC 116585.</title>
        <authorList>
            <person name="Miyakawa T."/>
            <person name="Kusuya Y."/>
            <person name="Miura T."/>
        </authorList>
    </citation>
    <scope>NUCLEOTIDE SEQUENCE [LARGE SCALE GENOMIC DNA]</scope>
    <source>
        <strain evidence="7 8">5NW40-0001</strain>
    </source>
</reference>
<dbReference type="CDD" id="cd01949">
    <property type="entry name" value="GGDEF"/>
    <property type="match status" value="1"/>
</dbReference>
<name>A0ABP9ZWY3_9GAMM</name>
<accession>A0ABP9ZWY3</accession>
<evidence type="ECO:0000259" key="4">
    <source>
        <dbReference type="PROSITE" id="PS50883"/>
    </source>
</evidence>
<dbReference type="Gene3D" id="3.30.70.270">
    <property type="match status" value="1"/>
</dbReference>
<feature type="domain" description="GGDEF" evidence="6">
    <location>
        <begin position="396"/>
        <end position="529"/>
    </location>
</feature>
<dbReference type="Proteomes" id="UP001481413">
    <property type="component" value="Unassembled WGS sequence"/>
</dbReference>
<dbReference type="InterPro" id="IPR001633">
    <property type="entry name" value="EAL_dom"/>
</dbReference>
<dbReference type="PANTHER" id="PTHR44757:SF2">
    <property type="entry name" value="BIOFILM ARCHITECTURE MAINTENANCE PROTEIN MBAA"/>
    <property type="match status" value="1"/>
</dbReference>
<dbReference type="Gene3D" id="3.20.20.450">
    <property type="entry name" value="EAL domain"/>
    <property type="match status" value="1"/>
</dbReference>
<dbReference type="InterPro" id="IPR035965">
    <property type="entry name" value="PAS-like_dom_sf"/>
</dbReference>
<dbReference type="SMART" id="SM00052">
    <property type="entry name" value="EAL"/>
    <property type="match status" value="1"/>
</dbReference>
<dbReference type="SMART" id="SM00086">
    <property type="entry name" value="PAC"/>
    <property type="match status" value="1"/>
</dbReference>
<keyword evidence="1" id="KW-0472">Membrane</keyword>
<dbReference type="NCBIfam" id="TIGR00254">
    <property type="entry name" value="GGDEF"/>
    <property type="match status" value="1"/>
</dbReference>
<dbReference type="EMBL" id="BAABWH010000001">
    <property type="protein sequence ID" value="GAA6144650.1"/>
    <property type="molecule type" value="Genomic_DNA"/>
</dbReference>
<dbReference type="PROSITE" id="PS50883">
    <property type="entry name" value="EAL"/>
    <property type="match status" value="1"/>
</dbReference>
<dbReference type="InterPro" id="IPR000700">
    <property type="entry name" value="PAS-assoc_C"/>
</dbReference>
<dbReference type="RefSeq" id="WP_353293574.1">
    <property type="nucleotide sequence ID" value="NZ_BAABWH010000001.1"/>
</dbReference>
<evidence type="ECO:0000259" key="2">
    <source>
        <dbReference type="PROSITE" id="PS50112"/>
    </source>
</evidence>
<dbReference type="Pfam" id="PF00563">
    <property type="entry name" value="EAL"/>
    <property type="match status" value="1"/>
</dbReference>
<evidence type="ECO:0000313" key="7">
    <source>
        <dbReference type="EMBL" id="GAA6144650.1"/>
    </source>
</evidence>
<evidence type="ECO:0008006" key="9">
    <source>
        <dbReference type="Google" id="ProtNLM"/>
    </source>
</evidence>
<dbReference type="SMART" id="SM00091">
    <property type="entry name" value="PAS"/>
    <property type="match status" value="1"/>
</dbReference>
<dbReference type="InterPro" id="IPR033417">
    <property type="entry name" value="CHASE8"/>
</dbReference>
<dbReference type="CDD" id="cd00130">
    <property type="entry name" value="PAS"/>
    <property type="match status" value="1"/>
</dbReference>
<dbReference type="InterPro" id="IPR003660">
    <property type="entry name" value="HAMP_dom"/>
</dbReference>
<dbReference type="SUPFAM" id="SSF141868">
    <property type="entry name" value="EAL domain-like"/>
    <property type="match status" value="1"/>
</dbReference>
<keyword evidence="1" id="KW-0812">Transmembrane</keyword>
<feature type="domain" description="HAMP" evidence="5">
    <location>
        <begin position="181"/>
        <end position="234"/>
    </location>
</feature>
<evidence type="ECO:0000313" key="8">
    <source>
        <dbReference type="Proteomes" id="UP001481413"/>
    </source>
</evidence>
<feature type="domain" description="PAC" evidence="3">
    <location>
        <begin position="312"/>
        <end position="364"/>
    </location>
</feature>
<proteinExistence type="predicted"/>
<dbReference type="PROSITE" id="PS50885">
    <property type="entry name" value="HAMP"/>
    <property type="match status" value="1"/>
</dbReference>
<evidence type="ECO:0000259" key="6">
    <source>
        <dbReference type="PROSITE" id="PS50887"/>
    </source>
</evidence>
<evidence type="ECO:0000256" key="1">
    <source>
        <dbReference type="SAM" id="Phobius"/>
    </source>
</evidence>
<dbReference type="Gene3D" id="3.30.450.20">
    <property type="entry name" value="PAS domain"/>
    <property type="match status" value="1"/>
</dbReference>
<comment type="caution">
    <text evidence="7">The sequence shown here is derived from an EMBL/GenBank/DDBJ whole genome shotgun (WGS) entry which is preliminary data.</text>
</comment>
<dbReference type="SUPFAM" id="SSF55785">
    <property type="entry name" value="PYP-like sensor domain (PAS domain)"/>
    <property type="match status" value="1"/>
</dbReference>
<dbReference type="PROSITE" id="PS50113">
    <property type="entry name" value="PAC"/>
    <property type="match status" value="1"/>
</dbReference>
<keyword evidence="1" id="KW-1133">Transmembrane helix</keyword>
<dbReference type="Pfam" id="PF17152">
    <property type="entry name" value="CHASE8"/>
    <property type="match status" value="1"/>
</dbReference>
<dbReference type="InterPro" id="IPR000014">
    <property type="entry name" value="PAS"/>
</dbReference>
<keyword evidence="8" id="KW-1185">Reference proteome</keyword>
<feature type="domain" description="PAS" evidence="2">
    <location>
        <begin position="239"/>
        <end position="309"/>
    </location>
</feature>
<dbReference type="CDD" id="cd01948">
    <property type="entry name" value="EAL"/>
    <property type="match status" value="1"/>
</dbReference>
<sequence length="803" mass="90531">MSLFRSQSLRRRLVLISLITTGVTLLLTNLGYISLEYYLNKRDTEKKLQVLGNVIADRIPSAVTFSDTALIGSNLSTLKSDDAIVRGCVYRKDQTLIGSYYSPAYQRTDCPNYLPRVGTLTTYNLSEFFPVKKDEETIGTLYIESSREQLLERFFQFMLFSLGIMAAAIGMALLLANKLKDVISTPMRELSDTLTEILNKGVYSIRASKTNNDELGDLVDLFNRLLTTIDDENQSLKASEERFRKLTALSPVGIFQVDPNQNLQYVNQRWRDIHGLTNDHPDLQDWFEMIHPKDLVNIQEAWNRLVLDQDSIALELRLVRSDMTYTWTHLMASALHDQDGQLLGYLGAISDISELKAAQVQMETLAFFDPLTGLANRRLFKNRLVTSVKGAIRSGKSMALMFLDMDQFKRVNDTLGHDAGDVLLKEVSNRLSNTVRENDTVSRIGGDEFTILLTDISSVQDVRAVADKILKAMAKPIRVKGQDILTSVSIGITMTPDDSTDTNVLMKNADLAMYSAKEQGRNNYQFFSEDMNHSILEHLAIEKEITEAIERNQFTLFFQPKISLFDYRTTGVETLIRWQHPDKGIITPDSFIPVAEETGQIIDIGNWVLEQACRQISSLIRKNIMPADAKVAVNLSAKQFTDPKLAEHIRNVLEITGIPPRCLELEITESTLMDDVEAAISIMQEIKTTGVSIAIDDFGTGYSSLSYIKRFPIDVLKVDRSFVMDIPDDKNDMAITAAVIAMAHKLDLNVVAEGVESDEQLQYLRLNNCDEGQGYLFSRPLSLAQLHQYLVIAAERRTNSYEI</sequence>
<dbReference type="SUPFAM" id="SSF55073">
    <property type="entry name" value="Nucleotide cyclase"/>
    <property type="match status" value="1"/>
</dbReference>
<evidence type="ECO:0000259" key="5">
    <source>
        <dbReference type="PROSITE" id="PS50885"/>
    </source>
</evidence>
<dbReference type="InterPro" id="IPR000160">
    <property type="entry name" value="GGDEF_dom"/>
</dbReference>
<protein>
    <recommendedName>
        <fullName evidence="9">PAS domain S-box-containing protein/diguanylate cyclase (GGDEF) domain-containing protein</fullName>
    </recommendedName>
</protein>
<feature type="transmembrane region" description="Helical" evidence="1">
    <location>
        <begin position="12"/>
        <end position="33"/>
    </location>
</feature>
<dbReference type="InterPro" id="IPR029787">
    <property type="entry name" value="Nucleotide_cyclase"/>
</dbReference>
<dbReference type="InterPro" id="IPR013655">
    <property type="entry name" value="PAS_fold_3"/>
</dbReference>
<dbReference type="SMART" id="SM00267">
    <property type="entry name" value="GGDEF"/>
    <property type="match status" value="1"/>
</dbReference>
<dbReference type="InterPro" id="IPR001610">
    <property type="entry name" value="PAC"/>
</dbReference>
<dbReference type="PANTHER" id="PTHR44757">
    <property type="entry name" value="DIGUANYLATE CYCLASE DGCP"/>
    <property type="match status" value="1"/>
</dbReference>
<dbReference type="InterPro" id="IPR043128">
    <property type="entry name" value="Rev_trsase/Diguanyl_cyclase"/>
</dbReference>
<dbReference type="InterPro" id="IPR035919">
    <property type="entry name" value="EAL_sf"/>
</dbReference>